<organism evidence="7 8">
    <name type="scientific">Methylobacterium trifolii</name>
    <dbReference type="NCBI Taxonomy" id="1003092"/>
    <lineage>
        <taxon>Bacteria</taxon>
        <taxon>Pseudomonadati</taxon>
        <taxon>Pseudomonadota</taxon>
        <taxon>Alphaproteobacteria</taxon>
        <taxon>Hyphomicrobiales</taxon>
        <taxon>Methylobacteriaceae</taxon>
        <taxon>Methylobacterium</taxon>
    </lineage>
</organism>
<keyword evidence="4" id="KW-0812">Transmembrane</keyword>
<dbReference type="SMART" id="SM00283">
    <property type="entry name" value="MA"/>
    <property type="match status" value="1"/>
</dbReference>
<name>A0ABQ4TVH0_9HYPH</name>
<dbReference type="Proteomes" id="UP001055057">
    <property type="component" value="Unassembled WGS sequence"/>
</dbReference>
<sequence>MRLSLNAVLIAIFGILMLGLGLQGGLAVYQIGIVNAGTTDIATNWLPSVHAVGELKYTMSRLRLLDSRYLIGKEAPADLARIGEERTKAVATALRAYEPLVSSAEEKALFDQIEQSYAQYDRLRAELPAAMRSGDPAATLALFDGARPVFDTLMKLLDQDAKLNNAGSLNAQATSKAAYETAIWITLAVCGGAILLGLAGILFVLRGVTRPIARITQAMQTIAKGDLTAAIPYATTRNEIGTMAASLAVFRDGLLETERLRAGQRDVEAAAATRRTAMMQEMADGFEAAVSGIVGMVTASATELQATARSMSGTATRTAQQSVSVAAAAEEAACNVNTVAAAAEELGSSVLEIGRQVTGSAQMAQAAVNEAGATAAQVQDLSQATTRIGDVVGMIATIAGQTNLLALNATIEAARAGESGRGFAVVAAEVKELAAQTARATEEISGQITRIQAATGQTVAAIDGITGRIREISAVSASIAAAVEQQGAATQEIVRNVSQAAQGTGQVTENIATVAGAAEETGAAAAQVLASASELARQSGQLGGEVQRFLATVRAA</sequence>
<dbReference type="PANTHER" id="PTHR32089">
    <property type="entry name" value="METHYL-ACCEPTING CHEMOTAXIS PROTEIN MCPB"/>
    <property type="match status" value="1"/>
</dbReference>
<reference evidence="7" key="1">
    <citation type="journal article" date="2021" name="Front. Microbiol.">
        <title>Comprehensive Comparative Genomics and Phenotyping of Methylobacterium Species.</title>
        <authorList>
            <person name="Alessa O."/>
            <person name="Ogura Y."/>
            <person name="Fujitani Y."/>
            <person name="Takami H."/>
            <person name="Hayashi T."/>
            <person name="Sahin N."/>
            <person name="Tani A."/>
        </authorList>
    </citation>
    <scope>NUCLEOTIDE SEQUENCE</scope>
    <source>
        <strain evidence="7">DSM 23632</strain>
    </source>
</reference>
<keyword evidence="8" id="KW-1185">Reference proteome</keyword>
<comment type="caution">
    <text evidence="7">The sequence shown here is derived from an EMBL/GenBank/DDBJ whole genome shotgun (WGS) entry which is preliminary data.</text>
</comment>
<evidence type="ECO:0000313" key="7">
    <source>
        <dbReference type="EMBL" id="GJE58914.1"/>
    </source>
</evidence>
<feature type="transmembrane region" description="Helical" evidence="4">
    <location>
        <begin position="182"/>
        <end position="205"/>
    </location>
</feature>
<comment type="similarity">
    <text evidence="2">Belongs to the methyl-accepting chemotaxis (MCP) protein family.</text>
</comment>
<dbReference type="InterPro" id="IPR004089">
    <property type="entry name" value="MCPsignal_dom"/>
</dbReference>
<keyword evidence="4" id="KW-1133">Transmembrane helix</keyword>
<evidence type="ECO:0000256" key="3">
    <source>
        <dbReference type="PROSITE-ProRule" id="PRU00284"/>
    </source>
</evidence>
<evidence type="ECO:0000259" key="6">
    <source>
        <dbReference type="PROSITE" id="PS50885"/>
    </source>
</evidence>
<evidence type="ECO:0008006" key="9">
    <source>
        <dbReference type="Google" id="ProtNLM"/>
    </source>
</evidence>
<dbReference type="Pfam" id="PF00672">
    <property type="entry name" value="HAMP"/>
    <property type="match status" value="1"/>
</dbReference>
<dbReference type="Gene3D" id="6.10.340.10">
    <property type="match status" value="1"/>
</dbReference>
<dbReference type="PANTHER" id="PTHR32089:SF112">
    <property type="entry name" value="LYSOZYME-LIKE PROTEIN-RELATED"/>
    <property type="match status" value="1"/>
</dbReference>
<dbReference type="InterPro" id="IPR024478">
    <property type="entry name" value="HlyB_4HB_MCP"/>
</dbReference>
<proteinExistence type="inferred from homology"/>
<protein>
    <recommendedName>
        <fullName evidence="9">Methyl-accepting chemotaxis protein</fullName>
    </recommendedName>
</protein>
<dbReference type="PROSITE" id="PS50111">
    <property type="entry name" value="CHEMOTAXIS_TRANSDUC_2"/>
    <property type="match status" value="1"/>
</dbReference>
<evidence type="ECO:0000256" key="2">
    <source>
        <dbReference type="ARBA" id="ARBA00029447"/>
    </source>
</evidence>
<dbReference type="EMBL" id="BPRB01000057">
    <property type="protein sequence ID" value="GJE58914.1"/>
    <property type="molecule type" value="Genomic_DNA"/>
</dbReference>
<dbReference type="InterPro" id="IPR004090">
    <property type="entry name" value="Chemotax_Me-accpt_rcpt"/>
</dbReference>
<dbReference type="PRINTS" id="PR00260">
    <property type="entry name" value="CHEMTRNSDUCR"/>
</dbReference>
<reference evidence="7" key="2">
    <citation type="submission" date="2021-08" db="EMBL/GenBank/DDBJ databases">
        <authorList>
            <person name="Tani A."/>
            <person name="Ola A."/>
            <person name="Ogura Y."/>
            <person name="Katsura K."/>
            <person name="Hayashi T."/>
        </authorList>
    </citation>
    <scope>NUCLEOTIDE SEQUENCE</scope>
    <source>
        <strain evidence="7">DSM 23632</strain>
    </source>
</reference>
<dbReference type="SUPFAM" id="SSF58104">
    <property type="entry name" value="Methyl-accepting chemotaxis protein (MCP) signaling domain"/>
    <property type="match status" value="1"/>
</dbReference>
<feature type="domain" description="HAMP" evidence="6">
    <location>
        <begin position="206"/>
        <end position="259"/>
    </location>
</feature>
<evidence type="ECO:0000256" key="4">
    <source>
        <dbReference type="SAM" id="Phobius"/>
    </source>
</evidence>
<keyword evidence="4" id="KW-0472">Membrane</keyword>
<evidence type="ECO:0000259" key="5">
    <source>
        <dbReference type="PROSITE" id="PS50111"/>
    </source>
</evidence>
<evidence type="ECO:0000256" key="1">
    <source>
        <dbReference type="ARBA" id="ARBA00023224"/>
    </source>
</evidence>
<dbReference type="SMART" id="SM00304">
    <property type="entry name" value="HAMP"/>
    <property type="match status" value="1"/>
</dbReference>
<gene>
    <name evidence="7" type="ORF">MPOCJGCO_0999</name>
</gene>
<dbReference type="Pfam" id="PF12729">
    <property type="entry name" value="4HB_MCP_1"/>
    <property type="match status" value="1"/>
</dbReference>
<dbReference type="PROSITE" id="PS50885">
    <property type="entry name" value="HAMP"/>
    <property type="match status" value="1"/>
</dbReference>
<dbReference type="Gene3D" id="1.10.287.950">
    <property type="entry name" value="Methyl-accepting chemotaxis protein"/>
    <property type="match status" value="1"/>
</dbReference>
<accession>A0ABQ4TVH0</accession>
<dbReference type="Pfam" id="PF00015">
    <property type="entry name" value="MCPsignal"/>
    <property type="match status" value="1"/>
</dbReference>
<dbReference type="RefSeq" id="WP_238181511.1">
    <property type="nucleotide sequence ID" value="NZ_BPRB01000057.1"/>
</dbReference>
<dbReference type="InterPro" id="IPR003660">
    <property type="entry name" value="HAMP_dom"/>
</dbReference>
<evidence type="ECO:0000313" key="8">
    <source>
        <dbReference type="Proteomes" id="UP001055057"/>
    </source>
</evidence>
<keyword evidence="1 3" id="KW-0807">Transducer</keyword>
<dbReference type="CDD" id="cd06225">
    <property type="entry name" value="HAMP"/>
    <property type="match status" value="1"/>
</dbReference>
<feature type="domain" description="Methyl-accepting transducer" evidence="5">
    <location>
        <begin position="300"/>
        <end position="536"/>
    </location>
</feature>